<dbReference type="NCBIfam" id="NF009151">
    <property type="entry name" value="PRK12497.1-5"/>
    <property type="match status" value="1"/>
</dbReference>
<organism evidence="3 4">
    <name type="scientific">Rhizobium indigoferae</name>
    <dbReference type="NCBI Taxonomy" id="158891"/>
    <lineage>
        <taxon>Bacteria</taxon>
        <taxon>Pseudomonadati</taxon>
        <taxon>Pseudomonadota</taxon>
        <taxon>Alphaproteobacteria</taxon>
        <taxon>Hyphomicrobiales</taxon>
        <taxon>Rhizobiaceae</taxon>
        <taxon>Rhizobium/Agrobacterium group</taxon>
        <taxon>Rhizobium</taxon>
    </lineage>
</organism>
<gene>
    <name evidence="3" type="ORF">U5G49_004715</name>
</gene>
<dbReference type="HAMAP" id="MF_00048">
    <property type="entry name" value="UPF0102"/>
    <property type="match status" value="1"/>
</dbReference>
<dbReference type="PANTHER" id="PTHR34039:SF1">
    <property type="entry name" value="UPF0102 PROTEIN YRAN"/>
    <property type="match status" value="1"/>
</dbReference>
<keyword evidence="4" id="KW-1185">Reference proteome</keyword>
<dbReference type="Proteomes" id="UP001322785">
    <property type="component" value="Chromosome"/>
</dbReference>
<evidence type="ECO:0000256" key="2">
    <source>
        <dbReference type="HAMAP-Rule" id="MF_00048"/>
    </source>
</evidence>
<evidence type="ECO:0000256" key="1">
    <source>
        <dbReference type="ARBA" id="ARBA00006738"/>
    </source>
</evidence>
<dbReference type="RefSeq" id="WP_193446408.1">
    <property type="nucleotide sequence ID" value="NZ_BSOQ01000043.1"/>
</dbReference>
<dbReference type="Gene3D" id="3.40.1350.10">
    <property type="match status" value="1"/>
</dbReference>
<dbReference type="PANTHER" id="PTHR34039">
    <property type="entry name" value="UPF0102 PROTEIN YRAN"/>
    <property type="match status" value="1"/>
</dbReference>
<evidence type="ECO:0000313" key="3">
    <source>
        <dbReference type="EMBL" id="WQN39512.1"/>
    </source>
</evidence>
<dbReference type="InterPro" id="IPR003509">
    <property type="entry name" value="UPF0102_YraN-like"/>
</dbReference>
<sequence length="136" mass="15313">MGDNDLTAIRRKALRRGRMSEYVAAAFLMLKGYRILALRHRTRLGEIDIIARKGDLAVFVEVKARHGEAAAVDAVSIAAQKRIRAASDLWLARQADQARLSQRYDIVAIMPGRLPRHFPDAFSAFMVQSVFESLNF</sequence>
<proteinExistence type="inferred from homology"/>
<accession>A0ABZ0ZKC7</accession>
<dbReference type="EMBL" id="CP140635">
    <property type="protein sequence ID" value="WQN39512.1"/>
    <property type="molecule type" value="Genomic_DNA"/>
</dbReference>
<name>A0ABZ0ZKC7_9HYPH</name>
<reference evidence="3 4" key="1">
    <citation type="submission" date="2023-12" db="EMBL/GenBank/DDBJ databases">
        <authorList>
            <person name="Menendez E."/>
            <person name="Kaur S."/>
            <person name="Flores-Felix J.D."/>
            <person name="diCenzo G.C."/>
            <person name="Peix A."/>
            <person name="Velazquez E."/>
        </authorList>
    </citation>
    <scope>NUCLEOTIDE SEQUENCE [LARGE SCALE GENOMIC DNA]</scope>
    <source>
        <strain evidence="3 4">CIP 108029</strain>
    </source>
</reference>
<dbReference type="InterPro" id="IPR011856">
    <property type="entry name" value="tRNA_endonuc-like_dom_sf"/>
</dbReference>
<dbReference type="SUPFAM" id="SSF52980">
    <property type="entry name" value="Restriction endonuclease-like"/>
    <property type="match status" value="1"/>
</dbReference>
<protein>
    <recommendedName>
        <fullName evidence="2">UPF0102 protein U5G49_004715</fullName>
    </recommendedName>
</protein>
<dbReference type="InterPro" id="IPR011335">
    <property type="entry name" value="Restrct_endonuc-II-like"/>
</dbReference>
<evidence type="ECO:0000313" key="4">
    <source>
        <dbReference type="Proteomes" id="UP001322785"/>
    </source>
</evidence>
<dbReference type="Pfam" id="PF02021">
    <property type="entry name" value="UPF0102"/>
    <property type="match status" value="1"/>
</dbReference>
<comment type="similarity">
    <text evidence="1 2">Belongs to the UPF0102 family.</text>
</comment>